<comment type="caution">
    <text evidence="2">The sequence shown here is derived from an EMBL/GenBank/DDBJ whole genome shotgun (WGS) entry which is preliminary data.</text>
</comment>
<evidence type="ECO:0008006" key="4">
    <source>
        <dbReference type="Google" id="ProtNLM"/>
    </source>
</evidence>
<dbReference type="AlphaFoldDB" id="A0A8S1PAL2"/>
<feature type="transmembrane region" description="Helical" evidence="1">
    <location>
        <begin position="29"/>
        <end position="53"/>
    </location>
</feature>
<dbReference type="Proteomes" id="UP000692954">
    <property type="component" value="Unassembled WGS sequence"/>
</dbReference>
<sequence length="484" mass="57037">MLNILKNIDLFGVPFIQGIDQKQSKYQSIFGGVLSLLIFSFSFGYAIWIIYLWQTKQMNPKVSTSRFVSDYSALNLNNDFIKLYYWQYDDNLIDPFQTKILLPLVIYNRQNQLTQPQLITNQTVTSHGNTYIPKIELGFSNIDGEIYTSEEMYIQIVFCSEIYLKSDEKCASEELIQQFFKQASNLVVVQIYSTTLNSRDGSEQIGLQEFYIQIEEKFCYTMNTFLETNLYELQDYFLFGTSQFKEYVSGAVVQTQTSSSEYCYKNFNNNALSLIYLGMNGNQMKTIFEYPRIGDILANIGSIISLLFMSKYVIIILNQYSLKQRIIKELISFYYPQFKNVCITKNWRQKIVMVKINQIDLDIKEFKKFYDRAQEQMQQKLSYLNLLYEISRLYFIIRSSKSREELLKSHHIGIKINHNQTREQDVNSNYKSVYQAQSSRENIQLNEDDAEILSLQKKRSENNYNLIPEEIFNETDFYVANKIE</sequence>
<dbReference type="PANTHER" id="PTHR12621">
    <property type="entry name" value="CYSTEINE AND HISTIDINE-RICH DOMAIN CHORD -CONTAINING PROTEIN"/>
    <property type="match status" value="1"/>
</dbReference>
<proteinExistence type="predicted"/>
<organism evidence="2 3">
    <name type="scientific">Paramecium sonneborni</name>
    <dbReference type="NCBI Taxonomy" id="65129"/>
    <lineage>
        <taxon>Eukaryota</taxon>
        <taxon>Sar</taxon>
        <taxon>Alveolata</taxon>
        <taxon>Ciliophora</taxon>
        <taxon>Intramacronucleata</taxon>
        <taxon>Oligohymenophorea</taxon>
        <taxon>Peniculida</taxon>
        <taxon>Parameciidae</taxon>
        <taxon>Paramecium</taxon>
    </lineage>
</organism>
<dbReference type="PANTHER" id="PTHR12621:SF7">
    <property type="entry name" value="CYSTEINE AND HISTIDINE-RICH DOMAIN-CONTAINING PROTEIN 1"/>
    <property type="match status" value="1"/>
</dbReference>
<feature type="transmembrane region" description="Helical" evidence="1">
    <location>
        <begin position="296"/>
        <end position="317"/>
    </location>
</feature>
<protein>
    <recommendedName>
        <fullName evidence="4">Transmembrane protein</fullName>
    </recommendedName>
</protein>
<dbReference type="EMBL" id="CAJJDN010000072">
    <property type="protein sequence ID" value="CAD8099768.1"/>
    <property type="molecule type" value="Genomic_DNA"/>
</dbReference>
<keyword evidence="1" id="KW-1133">Transmembrane helix</keyword>
<gene>
    <name evidence="2" type="ORF">PSON_ATCC_30995.1.T0720189</name>
</gene>
<reference evidence="2" key="1">
    <citation type="submission" date="2021-01" db="EMBL/GenBank/DDBJ databases">
        <authorList>
            <consortium name="Genoscope - CEA"/>
            <person name="William W."/>
        </authorList>
    </citation>
    <scope>NUCLEOTIDE SEQUENCE</scope>
</reference>
<keyword evidence="3" id="KW-1185">Reference proteome</keyword>
<keyword evidence="1" id="KW-0472">Membrane</keyword>
<dbReference type="GO" id="GO:0008270">
    <property type="term" value="F:zinc ion binding"/>
    <property type="evidence" value="ECO:0007669"/>
    <property type="project" value="TreeGrafter"/>
</dbReference>
<keyword evidence="1" id="KW-0812">Transmembrane</keyword>
<accession>A0A8S1PAL2</accession>
<evidence type="ECO:0000313" key="3">
    <source>
        <dbReference type="Proteomes" id="UP000692954"/>
    </source>
</evidence>
<name>A0A8S1PAL2_9CILI</name>
<evidence type="ECO:0000313" key="2">
    <source>
        <dbReference type="EMBL" id="CAD8099768.1"/>
    </source>
</evidence>
<dbReference type="OrthoDB" id="298611at2759"/>
<evidence type="ECO:0000256" key="1">
    <source>
        <dbReference type="SAM" id="Phobius"/>
    </source>
</evidence>